<keyword evidence="2" id="KW-0067">ATP-binding</keyword>
<dbReference type="GO" id="GO:0005524">
    <property type="term" value="F:ATP binding"/>
    <property type="evidence" value="ECO:0007669"/>
    <property type="project" value="UniProtKB-KW"/>
</dbReference>
<dbReference type="Gene3D" id="3.40.50.300">
    <property type="entry name" value="P-loop containing nucleotide triphosphate hydrolases"/>
    <property type="match status" value="1"/>
</dbReference>
<proteinExistence type="predicted"/>
<protein>
    <submittedName>
        <fullName evidence="2">ATP-binding protein</fullName>
    </submittedName>
</protein>
<dbReference type="OrthoDB" id="9809324at2"/>
<dbReference type="GO" id="GO:0016887">
    <property type="term" value="F:ATP hydrolysis activity"/>
    <property type="evidence" value="ECO:0007669"/>
    <property type="project" value="InterPro"/>
</dbReference>
<feature type="domain" description="ATPase AAA-type core" evidence="1">
    <location>
        <begin position="47"/>
        <end position="373"/>
    </location>
</feature>
<organism evidence="2 3">
    <name type="scientific">Deminuibacter soli</name>
    <dbReference type="NCBI Taxonomy" id="2291815"/>
    <lineage>
        <taxon>Bacteria</taxon>
        <taxon>Pseudomonadati</taxon>
        <taxon>Bacteroidota</taxon>
        <taxon>Chitinophagia</taxon>
        <taxon>Chitinophagales</taxon>
        <taxon>Chitinophagaceae</taxon>
        <taxon>Deminuibacter</taxon>
    </lineage>
</organism>
<name>A0A3E1NIL3_9BACT</name>
<dbReference type="RefSeq" id="WP_116847852.1">
    <property type="nucleotide sequence ID" value="NZ_QTJU01000004.1"/>
</dbReference>
<evidence type="ECO:0000313" key="3">
    <source>
        <dbReference type="Proteomes" id="UP000261284"/>
    </source>
</evidence>
<dbReference type="AlphaFoldDB" id="A0A3E1NIL3"/>
<evidence type="ECO:0000259" key="1">
    <source>
        <dbReference type="Pfam" id="PF13304"/>
    </source>
</evidence>
<dbReference type="InterPro" id="IPR003959">
    <property type="entry name" value="ATPase_AAA_core"/>
</dbReference>
<keyword evidence="2" id="KW-0547">Nucleotide-binding</keyword>
<dbReference type="Pfam" id="PF13304">
    <property type="entry name" value="AAA_21"/>
    <property type="match status" value="1"/>
</dbReference>
<comment type="caution">
    <text evidence="2">The sequence shown here is derived from an EMBL/GenBank/DDBJ whole genome shotgun (WGS) entry which is preliminary data.</text>
</comment>
<dbReference type="EMBL" id="QTJU01000004">
    <property type="protein sequence ID" value="RFM27775.1"/>
    <property type="molecule type" value="Genomic_DNA"/>
</dbReference>
<dbReference type="SUPFAM" id="SSF52540">
    <property type="entry name" value="P-loop containing nucleoside triphosphate hydrolases"/>
    <property type="match status" value="1"/>
</dbReference>
<evidence type="ECO:0000313" key="2">
    <source>
        <dbReference type="EMBL" id="RFM27775.1"/>
    </source>
</evidence>
<dbReference type="Proteomes" id="UP000261284">
    <property type="component" value="Unassembled WGS sequence"/>
</dbReference>
<reference evidence="2 3" key="1">
    <citation type="submission" date="2018-08" db="EMBL/GenBank/DDBJ databases">
        <title>Chitinophagaceae sp. K23C18032701, a novel bacterium isolated from forest soil.</title>
        <authorList>
            <person name="Wang C."/>
        </authorList>
    </citation>
    <scope>NUCLEOTIDE SEQUENCE [LARGE SCALE GENOMIC DNA]</scope>
    <source>
        <strain evidence="2 3">K23C18032701</strain>
    </source>
</reference>
<gene>
    <name evidence="2" type="ORF">DXN05_13830</name>
</gene>
<keyword evidence="3" id="KW-1185">Reference proteome</keyword>
<dbReference type="InterPro" id="IPR027417">
    <property type="entry name" value="P-loop_NTPase"/>
</dbReference>
<dbReference type="PANTHER" id="PTHR40396">
    <property type="entry name" value="ATPASE-LIKE PROTEIN"/>
    <property type="match status" value="1"/>
</dbReference>
<dbReference type="PANTHER" id="PTHR40396:SF1">
    <property type="entry name" value="ATPASE AAA-TYPE CORE DOMAIN-CONTAINING PROTEIN"/>
    <property type="match status" value="1"/>
</dbReference>
<accession>A0A3E1NIL3</accession>
<sequence length="438" mass="49799">MIIDFSVSNFGPIREEQVISFEATADDSLNDYYVAEPIPGLKLLKLLIIYGPNASGKSTFLKALEFLKDLNIYPVKAKFESLDFEPFLFDSKSKKKTSILKMGFVANKVRHSYEVEFTKNYILKEKLQYAPKGRMADLYLRETDIENQLSKVSFGSTVKASAKDIDLIEGNTIWNTTVIGAFNKTNVNIPELQQVFHWFRETLMGEIEPGTDLLGWTTKRVDENVSFKESVIEIIKKADIQISGVDVNKKERKLDNEMISRLSSILPPDEMNDLSTTKSIKTIDLIFKHLVRDKKGKESTHSLPREQESRGTLRYYGLSGILSTIIKENKVVSIDELETSLHPDLMKHFLLMFLANSGQSQMVITTHNLFLLEDREILRNDAIWFTQKKDDGTTDLYSLSDFDTSTIRKNSSIINSYKTGKLGAKPELGNIFITEDNG</sequence>